<dbReference type="InterPro" id="IPR036388">
    <property type="entry name" value="WH-like_DNA-bd_sf"/>
</dbReference>
<dbReference type="Proteomes" id="UP000186400">
    <property type="component" value="Unassembled WGS sequence"/>
</dbReference>
<organism evidence="3 4">
    <name type="scientific">Alkalispirochaeta americana</name>
    <dbReference type="NCBI Taxonomy" id="159291"/>
    <lineage>
        <taxon>Bacteria</taxon>
        <taxon>Pseudomonadati</taxon>
        <taxon>Spirochaetota</taxon>
        <taxon>Spirochaetia</taxon>
        <taxon>Spirochaetales</taxon>
        <taxon>Spirochaetaceae</taxon>
        <taxon>Alkalispirochaeta</taxon>
    </lineage>
</organism>
<dbReference type="InterPro" id="IPR009057">
    <property type="entry name" value="Homeodomain-like_sf"/>
</dbReference>
<dbReference type="Gene3D" id="1.10.10.10">
    <property type="entry name" value="Winged helix-like DNA-binding domain superfamily/Winged helix DNA-binding domain"/>
    <property type="match status" value="1"/>
</dbReference>
<reference evidence="3 4" key="1">
    <citation type="submission" date="2017-01" db="EMBL/GenBank/DDBJ databases">
        <authorList>
            <person name="Mah S.A."/>
            <person name="Swanson W.J."/>
            <person name="Moy G.W."/>
            <person name="Vacquier V.D."/>
        </authorList>
    </citation>
    <scope>NUCLEOTIDE SEQUENCE [LARGE SCALE GENOMIC DNA]</scope>
    <source>
        <strain evidence="3 4">ASpG1</strain>
    </source>
</reference>
<dbReference type="PANTHER" id="PTHR30514">
    <property type="entry name" value="GLUCOKINASE"/>
    <property type="match status" value="1"/>
</dbReference>
<evidence type="ECO:0000313" key="3">
    <source>
        <dbReference type="EMBL" id="SIP92103.1"/>
    </source>
</evidence>
<dbReference type="OrthoDB" id="367420at2"/>
<feature type="domain" description="HTH rpiR-type" evidence="1">
    <location>
        <begin position="4"/>
        <end position="80"/>
    </location>
</feature>
<dbReference type="RefSeq" id="WP_076487495.1">
    <property type="nucleotide sequence ID" value="NZ_FTMS01000001.1"/>
</dbReference>
<dbReference type="Pfam" id="PF01418">
    <property type="entry name" value="HTH_6"/>
    <property type="match status" value="1"/>
</dbReference>
<keyword evidence="4" id="KW-1185">Reference proteome</keyword>
<dbReference type="Pfam" id="PF01380">
    <property type="entry name" value="SIS"/>
    <property type="match status" value="1"/>
</dbReference>
<dbReference type="PROSITE" id="PS51071">
    <property type="entry name" value="HTH_RPIR"/>
    <property type="match status" value="1"/>
</dbReference>
<dbReference type="GO" id="GO:1901135">
    <property type="term" value="P:carbohydrate derivative metabolic process"/>
    <property type="evidence" value="ECO:0007669"/>
    <property type="project" value="InterPro"/>
</dbReference>
<dbReference type="AlphaFoldDB" id="A0A1N6NJ80"/>
<sequence>MYRVDWMERIEHAREHLTRLEQSLLDFVNGNPEKAVLLSQKDFLRQAQVSKPILINFFRKLGYSDYRSFQAGVEQFFSTHIDSFRASQDLHNRVRTIPEMIDQAVHVDMRAMGRLLEIVPEQTLRVFAEKVFRARTVYVAGMGTGYYPAHYLAQRLRRYRIVTVLISHESDHSPDEIYPLGSEDVLVAFGYTRDDSWLFPLLRLCRERGALSFLVTATIHPDYVGSCSHYVHVPRGEVRFKNSMAVPMAFSNLLLLAFEVIHGDHAEEQLQLLEETRRSWVRETRQGGDDE</sequence>
<proteinExistence type="predicted"/>
<accession>A0A1N6NJ80</accession>
<feature type="domain" description="SIS" evidence="2">
    <location>
        <begin position="127"/>
        <end position="266"/>
    </location>
</feature>
<dbReference type="InterPro" id="IPR000281">
    <property type="entry name" value="HTH_RpiR"/>
</dbReference>
<evidence type="ECO:0000313" key="4">
    <source>
        <dbReference type="Proteomes" id="UP000186400"/>
    </source>
</evidence>
<protein>
    <submittedName>
        <fullName evidence="3">Transcriptional regulator, RpiR family</fullName>
    </submittedName>
</protein>
<evidence type="ECO:0000259" key="1">
    <source>
        <dbReference type="PROSITE" id="PS51071"/>
    </source>
</evidence>
<dbReference type="SUPFAM" id="SSF53697">
    <property type="entry name" value="SIS domain"/>
    <property type="match status" value="1"/>
</dbReference>
<dbReference type="GO" id="GO:0003700">
    <property type="term" value="F:DNA-binding transcription factor activity"/>
    <property type="evidence" value="ECO:0007669"/>
    <property type="project" value="InterPro"/>
</dbReference>
<name>A0A1N6NJ80_9SPIO</name>
<dbReference type="STRING" id="159291.SAMN05920897_101282"/>
<dbReference type="Gene3D" id="3.40.50.10490">
    <property type="entry name" value="Glucose-6-phosphate isomerase like protein, domain 1"/>
    <property type="match status" value="1"/>
</dbReference>
<dbReference type="InterPro" id="IPR047640">
    <property type="entry name" value="RpiR-like"/>
</dbReference>
<gene>
    <name evidence="3" type="ORF">SAMN05920897_101282</name>
</gene>
<dbReference type="InterPro" id="IPR046348">
    <property type="entry name" value="SIS_dom_sf"/>
</dbReference>
<evidence type="ECO:0000259" key="2">
    <source>
        <dbReference type="PROSITE" id="PS51464"/>
    </source>
</evidence>
<dbReference type="InterPro" id="IPR001347">
    <property type="entry name" value="SIS_dom"/>
</dbReference>
<dbReference type="PROSITE" id="PS51464">
    <property type="entry name" value="SIS"/>
    <property type="match status" value="1"/>
</dbReference>
<dbReference type="EMBL" id="FTMS01000001">
    <property type="protein sequence ID" value="SIP92103.1"/>
    <property type="molecule type" value="Genomic_DNA"/>
</dbReference>
<dbReference type="GO" id="GO:0003677">
    <property type="term" value="F:DNA binding"/>
    <property type="evidence" value="ECO:0007669"/>
    <property type="project" value="InterPro"/>
</dbReference>
<dbReference type="SUPFAM" id="SSF46689">
    <property type="entry name" value="Homeodomain-like"/>
    <property type="match status" value="1"/>
</dbReference>
<dbReference type="PANTHER" id="PTHR30514:SF18">
    <property type="entry name" value="RPIR-FAMILY TRANSCRIPTIONAL REGULATOR"/>
    <property type="match status" value="1"/>
</dbReference>
<dbReference type="GO" id="GO:0097367">
    <property type="term" value="F:carbohydrate derivative binding"/>
    <property type="evidence" value="ECO:0007669"/>
    <property type="project" value="InterPro"/>
</dbReference>